<feature type="region of interest" description="Disordered" evidence="1">
    <location>
        <begin position="282"/>
        <end position="314"/>
    </location>
</feature>
<comment type="caution">
    <text evidence="3">The sequence shown here is derived from an EMBL/GenBank/DDBJ whole genome shotgun (WGS) entry which is preliminary data.</text>
</comment>
<proteinExistence type="predicted"/>
<dbReference type="Gene3D" id="2.60.40.1120">
    <property type="entry name" value="Carboxypeptidase-like, regulatory domain"/>
    <property type="match status" value="1"/>
</dbReference>
<keyword evidence="4" id="KW-1185">Reference proteome</keyword>
<dbReference type="EMBL" id="BJYV01000001">
    <property type="protein sequence ID" value="GEO19615.1"/>
    <property type="molecule type" value="Genomic_DNA"/>
</dbReference>
<dbReference type="InterPro" id="IPR008969">
    <property type="entry name" value="CarboxyPept-like_regulatory"/>
</dbReference>
<organism evidence="3 4">
    <name type="scientific">Cyclobacterium qasimii</name>
    <dbReference type="NCBI Taxonomy" id="1350429"/>
    <lineage>
        <taxon>Bacteria</taxon>
        <taxon>Pseudomonadati</taxon>
        <taxon>Bacteroidota</taxon>
        <taxon>Cytophagia</taxon>
        <taxon>Cytophagales</taxon>
        <taxon>Cyclobacteriaceae</taxon>
        <taxon>Cyclobacterium</taxon>
    </lineage>
</organism>
<accession>A0A512C5Y0</accession>
<evidence type="ECO:0000313" key="3">
    <source>
        <dbReference type="EMBL" id="GEO19615.1"/>
    </source>
</evidence>
<dbReference type="SUPFAM" id="SSF49464">
    <property type="entry name" value="Carboxypeptidase regulatory domain-like"/>
    <property type="match status" value="1"/>
</dbReference>
<dbReference type="RefSeq" id="WP_020889300.1">
    <property type="nucleotide sequence ID" value="NZ_BJYV01000001.1"/>
</dbReference>
<evidence type="ECO:0000256" key="1">
    <source>
        <dbReference type="SAM" id="MobiDB-lite"/>
    </source>
</evidence>
<dbReference type="Proteomes" id="UP000321301">
    <property type="component" value="Unassembled WGS sequence"/>
</dbReference>
<reference evidence="3 4" key="1">
    <citation type="submission" date="2019-07" db="EMBL/GenBank/DDBJ databases">
        <title>Whole genome shotgun sequence of Cyclobacterium qasimii NBRC 106168.</title>
        <authorList>
            <person name="Hosoyama A."/>
            <person name="Uohara A."/>
            <person name="Ohji S."/>
            <person name="Ichikawa N."/>
        </authorList>
    </citation>
    <scope>NUCLEOTIDE SEQUENCE [LARGE SCALE GENOMIC DNA]</scope>
    <source>
        <strain evidence="3 4">NBRC 106168</strain>
    </source>
</reference>
<sequence>MNKIVLFIFILFFIHGNLRSQSNLRGKVQDKETSETLPGAYVFVKNTAGDTLANTFTDEKGQFQFAKPKVSSFVLTISFIGFEDFEKAIATPSGSDLGTFDMVEEGSLLEAYEIEAATLAGEMKGDTVSLNASAFKTRPQASAGELIRKMPGVVMQGNTIEVQGETVGQVLVDGEPFFGDDPAMAMQNLPVEIIDRIEFLDQLSVQAQLTGFDDGETIKTINIITKKEKRGGEFGRMFAGYGSDNNYLVGGSVNFFNGAQRLTILGLSNNINQQNFSADDLTGAFGGGDDRRGGRGRNSNPLTTGEQPGVTNTNAVGINFTDKFDEGKAKITGSYFFNESTNFLNQNSSREYILSSDSLQFYDEIRNDENYNQNHRLDLRLDYDIADKHAIIWRPRLRYEKGSANSRLNAQNLFSQNTPINDTQNITNSTNESFSFLNDFIYRYKFNKEGRTLSTQFDTRLSDSNSDSRLVSVNRDFQTNNLDSLIQNSLSSANSFNYELEVEYTEPIGDYSQLRVEYEVGNDIGTTKQEVAQREMESNLFELDSTLTNEFENTYLQHEVGLGYSYNKDKIRVYSSFDYQVSILDSDRLFPGFENTNRTFKNFVPRMVFMYDMNENTNIRVYYRGDTDAPSVRQLQDVIDNSNPIQISIGNPELEQEYEHRLYTRIRNVDPETSKSFFMYMGGSVRSNYLGNATYIATKDTLIQGDVLLRQGGQLSRPENLDKYWDLRSYFSFGFPLKFIKSNLDLSARANFSNQPGIINGQTNFNRNIGLGPGVGISSNLGEDLDFNISTRGNYNIVRSSLQESLDNNYYTQSTSLDLYWNFAWGFFVSTNVNNQWYTGLGEDFDQSVWLMNADLGYRFPPSQKFELKMTVFDLLNQNTSINRNVTDVYIENERTQVLQQFFMLSLTYNLRSFGQGAMP</sequence>
<evidence type="ECO:0000259" key="2">
    <source>
        <dbReference type="Pfam" id="PF14905"/>
    </source>
</evidence>
<dbReference type="Pfam" id="PF13715">
    <property type="entry name" value="CarbopepD_reg_2"/>
    <property type="match status" value="1"/>
</dbReference>
<evidence type="ECO:0000313" key="4">
    <source>
        <dbReference type="Proteomes" id="UP000321301"/>
    </source>
</evidence>
<name>A0A512C5Y0_9BACT</name>
<dbReference type="Pfam" id="PF14905">
    <property type="entry name" value="OMP_b-brl_3"/>
    <property type="match status" value="1"/>
</dbReference>
<dbReference type="AlphaFoldDB" id="A0A512C5Y0"/>
<feature type="domain" description="Outer membrane protein beta-barrel" evidence="2">
    <location>
        <begin position="445"/>
        <end position="909"/>
    </location>
</feature>
<gene>
    <name evidence="3" type="ORF">CQA01_01490</name>
</gene>
<protein>
    <recommendedName>
        <fullName evidence="2">Outer membrane protein beta-barrel domain-containing protein</fullName>
    </recommendedName>
</protein>
<dbReference type="SUPFAM" id="SSF56935">
    <property type="entry name" value="Porins"/>
    <property type="match status" value="1"/>
</dbReference>
<feature type="compositionally biased region" description="Polar residues" evidence="1">
    <location>
        <begin position="298"/>
        <end position="314"/>
    </location>
</feature>
<dbReference type="InterPro" id="IPR041700">
    <property type="entry name" value="OMP_b-brl_3"/>
</dbReference>